<dbReference type="RefSeq" id="XP_045961430.1">
    <property type="nucleotide sequence ID" value="XM_046095288.1"/>
</dbReference>
<gene>
    <name evidence="2" type="ORF">BKA67DRAFT_182342</name>
</gene>
<comment type="caution">
    <text evidence="2">The sequence shown here is derived from an EMBL/GenBank/DDBJ whole genome shotgun (WGS) entry which is preliminary data.</text>
</comment>
<evidence type="ECO:0000256" key="1">
    <source>
        <dbReference type="SAM" id="MobiDB-lite"/>
    </source>
</evidence>
<dbReference type="OrthoDB" id="654211at2759"/>
<dbReference type="AlphaFoldDB" id="A0A9P8US51"/>
<proteinExistence type="predicted"/>
<sequence length="166" mass="19713">MLDLESDINPGLSQPMTETESNAKHNNKKLFQELPMPSAKEFVAAKDGKFYCDHEYVTEKGEWYCGKVCPTGRDFRKHVRTHNPPVLCPVLDLYDEPCQVRTAEQRDMRRHALVNHPQWAWENQKEYGIEFEYLWKCECGTVFTREDNLDRHRKKYRKKCLDESSR</sequence>
<evidence type="ECO:0000313" key="2">
    <source>
        <dbReference type="EMBL" id="KAH6657196.1"/>
    </source>
</evidence>
<dbReference type="Proteomes" id="UP000758603">
    <property type="component" value="Unassembled WGS sequence"/>
</dbReference>
<protein>
    <submittedName>
        <fullName evidence="2">Uncharacterized protein</fullName>
    </submittedName>
</protein>
<evidence type="ECO:0000313" key="3">
    <source>
        <dbReference type="Proteomes" id="UP000758603"/>
    </source>
</evidence>
<feature type="compositionally biased region" description="Polar residues" evidence="1">
    <location>
        <begin position="11"/>
        <end position="20"/>
    </location>
</feature>
<name>A0A9P8US51_9PEZI</name>
<dbReference type="Gene3D" id="3.30.160.60">
    <property type="entry name" value="Classic Zinc Finger"/>
    <property type="match status" value="1"/>
</dbReference>
<reference evidence="2" key="1">
    <citation type="journal article" date="2021" name="Nat. Commun.">
        <title>Genetic determinants of endophytism in the Arabidopsis root mycobiome.</title>
        <authorList>
            <person name="Mesny F."/>
            <person name="Miyauchi S."/>
            <person name="Thiergart T."/>
            <person name="Pickel B."/>
            <person name="Atanasova L."/>
            <person name="Karlsson M."/>
            <person name="Huettel B."/>
            <person name="Barry K.W."/>
            <person name="Haridas S."/>
            <person name="Chen C."/>
            <person name="Bauer D."/>
            <person name="Andreopoulos W."/>
            <person name="Pangilinan J."/>
            <person name="LaButti K."/>
            <person name="Riley R."/>
            <person name="Lipzen A."/>
            <person name="Clum A."/>
            <person name="Drula E."/>
            <person name="Henrissat B."/>
            <person name="Kohler A."/>
            <person name="Grigoriev I.V."/>
            <person name="Martin F.M."/>
            <person name="Hacquard S."/>
        </authorList>
    </citation>
    <scope>NUCLEOTIDE SEQUENCE</scope>
    <source>
        <strain evidence="2">MPI-SDFR-AT-0073</strain>
    </source>
</reference>
<dbReference type="EMBL" id="JAGPXC010000002">
    <property type="protein sequence ID" value="KAH6657196.1"/>
    <property type="molecule type" value="Genomic_DNA"/>
</dbReference>
<keyword evidence="3" id="KW-1185">Reference proteome</keyword>
<feature type="region of interest" description="Disordered" evidence="1">
    <location>
        <begin position="1"/>
        <end position="23"/>
    </location>
</feature>
<accession>A0A9P8US51</accession>
<dbReference type="GeneID" id="70124181"/>
<organism evidence="2 3">
    <name type="scientific">Truncatella angustata</name>
    <dbReference type="NCBI Taxonomy" id="152316"/>
    <lineage>
        <taxon>Eukaryota</taxon>
        <taxon>Fungi</taxon>
        <taxon>Dikarya</taxon>
        <taxon>Ascomycota</taxon>
        <taxon>Pezizomycotina</taxon>
        <taxon>Sordariomycetes</taxon>
        <taxon>Xylariomycetidae</taxon>
        <taxon>Amphisphaeriales</taxon>
        <taxon>Sporocadaceae</taxon>
        <taxon>Truncatella</taxon>
    </lineage>
</organism>